<organism evidence="13 14">
    <name type="scientific">Thalassospira marina</name>
    <dbReference type="NCBI Taxonomy" id="2048283"/>
    <lineage>
        <taxon>Bacteria</taxon>
        <taxon>Pseudomonadati</taxon>
        <taxon>Pseudomonadota</taxon>
        <taxon>Alphaproteobacteria</taxon>
        <taxon>Rhodospirillales</taxon>
        <taxon>Thalassospiraceae</taxon>
        <taxon>Thalassospira</taxon>
    </lineage>
</organism>
<gene>
    <name evidence="13" type="ORF">COO20_05460</name>
</gene>
<keyword evidence="8" id="KW-0051">Antiviral defense</keyword>
<keyword evidence="4" id="KW-0547">Nucleotide-binding</keyword>
<evidence type="ECO:0000256" key="6">
    <source>
        <dbReference type="ARBA" id="ARBA00022842"/>
    </source>
</evidence>
<evidence type="ECO:0000256" key="10">
    <source>
        <dbReference type="ARBA" id="ARBA00048304"/>
    </source>
</evidence>
<protein>
    <recommendedName>
        <fullName evidence="9">Cyclic GMP-AMP synthase</fullName>
    </recommendedName>
</protein>
<feature type="region of interest" description="Disordered" evidence="11">
    <location>
        <begin position="363"/>
        <end position="406"/>
    </location>
</feature>
<dbReference type="Pfam" id="PF21654">
    <property type="entry name" value="DncV-like_NTFase"/>
    <property type="match status" value="1"/>
</dbReference>
<dbReference type="GO" id="GO:0009117">
    <property type="term" value="P:nucleotide metabolic process"/>
    <property type="evidence" value="ECO:0007669"/>
    <property type="project" value="UniProtKB-KW"/>
</dbReference>
<sequence length="406" mass="45859">MSRLTKQAEEYLKALIGELEIPKTRYEQAERSYKALGEWFHRPESSISDYDPEVFVQGSFRLGTVIKPNSSNEQYDIDCTCVLSGLSKSDLSQAQLKALLGTEIKAYRIAKNMTKEVQSKQRCWRLEYSDEAQFHMDIVPSLPNGQDQRVLLEARSLDASFADTAIAITDDQTRNFGDITDDWPRSNPKGYAEWFKARMGQAFTRRREQVLAEMRAKNAAASIEDVPTYRVRTPLQSAIMILKRHRDMMFSENSTDAPISIIISTLAAHAYNDEETNGSALIAILDRMESAIKYDGEKIIIPNPTDATENFADKWERHPERAEAFQFWLKQARSDFSSTMILTEKRRIARVLSDRMGNELTSKAFEKSDAERPALLRSATTASSTGAPSVAFGEGPRNPKKPDGFA</sequence>
<evidence type="ECO:0000259" key="12">
    <source>
        <dbReference type="Pfam" id="PF21654"/>
    </source>
</evidence>
<dbReference type="GO" id="GO:0005524">
    <property type="term" value="F:ATP binding"/>
    <property type="evidence" value="ECO:0007669"/>
    <property type="project" value="UniProtKB-KW"/>
</dbReference>
<keyword evidence="1 13" id="KW-0808">Transferase</keyword>
<evidence type="ECO:0000256" key="9">
    <source>
        <dbReference type="ARBA" id="ARBA00044145"/>
    </source>
</evidence>
<evidence type="ECO:0000256" key="11">
    <source>
        <dbReference type="SAM" id="MobiDB-lite"/>
    </source>
</evidence>
<reference evidence="13 14" key="1">
    <citation type="submission" date="2017-09" db="EMBL/GenBank/DDBJ databases">
        <title>Biodiversity and function of Thalassospira species in the particle-attached aromatic-hydrocarbon-degrading consortia from the surface seawater of the South China Sea.</title>
        <authorList>
            <person name="Dong C."/>
            <person name="Liu R."/>
            <person name="Shao Z."/>
        </authorList>
    </citation>
    <scope>NUCLEOTIDE SEQUENCE [LARGE SCALE GENOMIC DNA]</scope>
    <source>
        <strain evidence="13 14">CSC1P2</strain>
    </source>
</reference>
<evidence type="ECO:0000256" key="3">
    <source>
        <dbReference type="ARBA" id="ARBA00022723"/>
    </source>
</evidence>
<keyword evidence="6" id="KW-0460">Magnesium</keyword>
<dbReference type="AlphaFoldDB" id="A0A2N3KYN4"/>
<keyword evidence="7" id="KW-0546">Nucleotide metabolism</keyword>
<dbReference type="GO" id="GO:0016779">
    <property type="term" value="F:nucleotidyltransferase activity"/>
    <property type="evidence" value="ECO:0007669"/>
    <property type="project" value="UniProtKB-KW"/>
</dbReference>
<proteinExistence type="predicted"/>
<evidence type="ECO:0000313" key="14">
    <source>
        <dbReference type="Proteomes" id="UP000233597"/>
    </source>
</evidence>
<keyword evidence="3" id="KW-0479">Metal-binding</keyword>
<accession>A0A2N3KYN4</accession>
<dbReference type="Proteomes" id="UP000233597">
    <property type="component" value="Unassembled WGS sequence"/>
</dbReference>
<comment type="caution">
    <text evidence="13">The sequence shown here is derived from an EMBL/GenBank/DDBJ whole genome shotgun (WGS) entry which is preliminary data.</text>
</comment>
<feature type="compositionally biased region" description="Low complexity" evidence="11">
    <location>
        <begin position="378"/>
        <end position="387"/>
    </location>
</feature>
<dbReference type="GO" id="GO:0046872">
    <property type="term" value="F:metal ion binding"/>
    <property type="evidence" value="ECO:0007669"/>
    <property type="project" value="UniProtKB-KW"/>
</dbReference>
<evidence type="ECO:0000256" key="4">
    <source>
        <dbReference type="ARBA" id="ARBA00022741"/>
    </source>
</evidence>
<comment type="catalytic activity">
    <reaction evidence="10">
        <text>GTP + ATP = 3',3'-cGAMP + 2 diphosphate</text>
        <dbReference type="Rhea" id="RHEA:35647"/>
        <dbReference type="ChEBI" id="CHEBI:30616"/>
        <dbReference type="ChEBI" id="CHEBI:33019"/>
        <dbReference type="ChEBI" id="CHEBI:37565"/>
        <dbReference type="ChEBI" id="CHEBI:71501"/>
    </reaction>
    <physiologicalReaction direction="left-to-right" evidence="10">
        <dbReference type="Rhea" id="RHEA:35648"/>
    </physiologicalReaction>
</comment>
<evidence type="ECO:0000256" key="1">
    <source>
        <dbReference type="ARBA" id="ARBA00022679"/>
    </source>
</evidence>
<keyword evidence="2" id="KW-0548">Nucleotidyltransferase</keyword>
<keyword evidence="5" id="KW-0067">ATP-binding</keyword>
<evidence type="ECO:0000256" key="5">
    <source>
        <dbReference type="ARBA" id="ARBA00022840"/>
    </source>
</evidence>
<feature type="compositionally biased region" description="Basic and acidic residues" evidence="11">
    <location>
        <begin position="364"/>
        <end position="374"/>
    </location>
</feature>
<evidence type="ECO:0000256" key="8">
    <source>
        <dbReference type="ARBA" id="ARBA00023118"/>
    </source>
</evidence>
<evidence type="ECO:0000313" key="13">
    <source>
        <dbReference type="EMBL" id="PKR55607.1"/>
    </source>
</evidence>
<evidence type="ECO:0000256" key="2">
    <source>
        <dbReference type="ARBA" id="ARBA00022695"/>
    </source>
</evidence>
<dbReference type="OrthoDB" id="1118920at2"/>
<dbReference type="InterPro" id="IPR006116">
    <property type="entry name" value="NT_2-5OAS_ClassI-CCAase"/>
</dbReference>
<dbReference type="GO" id="GO:0051607">
    <property type="term" value="P:defense response to virus"/>
    <property type="evidence" value="ECO:0007669"/>
    <property type="project" value="UniProtKB-KW"/>
</dbReference>
<dbReference type="InterPro" id="IPR048445">
    <property type="entry name" value="DncV-like_NTFase"/>
</dbReference>
<name>A0A2N3KYN4_9PROT</name>
<evidence type="ECO:0000256" key="7">
    <source>
        <dbReference type="ARBA" id="ARBA00023080"/>
    </source>
</evidence>
<dbReference type="CDD" id="cd05400">
    <property type="entry name" value="NT_2-5OAS_ClassI-CCAase"/>
    <property type="match status" value="1"/>
</dbReference>
<dbReference type="RefSeq" id="WP_101264654.1">
    <property type="nucleotide sequence ID" value="NZ_NWTK01000002.1"/>
</dbReference>
<dbReference type="EMBL" id="NWTK01000002">
    <property type="protein sequence ID" value="PKR55607.1"/>
    <property type="molecule type" value="Genomic_DNA"/>
</dbReference>
<feature type="domain" description="Cyclic GMP-AMP synthase DncV-like nucleotidyltransferase" evidence="12">
    <location>
        <begin position="52"/>
        <end position="138"/>
    </location>
</feature>